<keyword evidence="5" id="KW-1185">Reference proteome</keyword>
<dbReference type="Gene3D" id="3.40.50.720">
    <property type="entry name" value="NAD(P)-binding Rossmann-like Domain"/>
    <property type="match status" value="1"/>
</dbReference>
<dbReference type="PANTHER" id="PTHR10366:SF852">
    <property type="entry name" value="CINNAMOYL-COA REDUCTASE CAD2"/>
    <property type="match status" value="1"/>
</dbReference>
<dbReference type="EMBL" id="VJMH01005408">
    <property type="protein sequence ID" value="KAF0696332.1"/>
    <property type="molecule type" value="Genomic_DNA"/>
</dbReference>
<name>A0A485KYD2_9STRA</name>
<evidence type="ECO:0000313" key="3">
    <source>
        <dbReference type="EMBL" id="KAF0696332.1"/>
    </source>
</evidence>
<reference evidence="4 5" key="1">
    <citation type="submission" date="2019-03" db="EMBL/GenBank/DDBJ databases">
        <authorList>
            <person name="Gaulin E."/>
            <person name="Dumas B."/>
        </authorList>
    </citation>
    <scope>NUCLEOTIDE SEQUENCE [LARGE SCALE GENOMIC DNA]</scope>
    <source>
        <strain evidence="4">CBS 568.67</strain>
    </source>
</reference>
<evidence type="ECO:0000256" key="1">
    <source>
        <dbReference type="ARBA" id="ARBA00023002"/>
    </source>
</evidence>
<dbReference type="Pfam" id="PF01370">
    <property type="entry name" value="Epimerase"/>
    <property type="match status" value="1"/>
</dbReference>
<dbReference type="AlphaFoldDB" id="A0A485KYD2"/>
<dbReference type="EMBL" id="CAADRA010005429">
    <property type="protein sequence ID" value="VFT89738.1"/>
    <property type="molecule type" value="Genomic_DNA"/>
</dbReference>
<evidence type="ECO:0000313" key="5">
    <source>
        <dbReference type="Proteomes" id="UP000332933"/>
    </source>
</evidence>
<keyword evidence="1" id="KW-0560">Oxidoreductase</keyword>
<dbReference type="SUPFAM" id="SSF51735">
    <property type="entry name" value="NAD(P)-binding Rossmann-fold domains"/>
    <property type="match status" value="1"/>
</dbReference>
<feature type="domain" description="NAD-dependent epimerase/dehydratase" evidence="2">
    <location>
        <begin position="9"/>
        <end position="250"/>
    </location>
</feature>
<protein>
    <submittedName>
        <fullName evidence="4">Aste57867_12891 protein</fullName>
    </submittedName>
</protein>
<dbReference type="Proteomes" id="UP000332933">
    <property type="component" value="Unassembled WGS sequence"/>
</dbReference>
<proteinExistence type="predicted"/>
<dbReference type="OrthoDB" id="2735536at2759"/>
<gene>
    <name evidence="4" type="primary">Aste57867_12891</name>
    <name evidence="3" type="ORF">As57867_012843</name>
    <name evidence="4" type="ORF">ASTE57867_12891</name>
</gene>
<accession>A0A485KYD2</accession>
<dbReference type="PANTHER" id="PTHR10366">
    <property type="entry name" value="NAD DEPENDENT EPIMERASE/DEHYDRATASE"/>
    <property type="match status" value="1"/>
</dbReference>
<sequence>MLPDTTRPVCVTGGTGFIGSYVVKTLLERGYTVHTTVRDVTNAAKLAHLTSLPGATDRLRFFRADLLEDGSFDQAIRGCAVVLHTASPCFFKDWSRAALVDPAVRGTLTVLETCAQTPSVRRVVLTSSISAVAMSMGTLPPTHVYTDADWSDQGLLEKHEMWYMLSKTIAERQAHAFMAATPPRSFDLVVLNPVWVFGPMLQPVVNESSDQIGRYLQGKMTSIPNAYRSGIDVRDVANAHVAAFENPRAHGRYLLCGWQVPEAHMCRHIRELVPTAPVPTRVDSKAQPRVLFDTTRAKADLGLHTYISMADSVDSTCQSLIEHGFGPTPSRL</sequence>
<dbReference type="InterPro" id="IPR050425">
    <property type="entry name" value="NAD(P)_dehydrat-like"/>
</dbReference>
<dbReference type="FunFam" id="3.40.50.720:FF:000085">
    <property type="entry name" value="Dihydroflavonol reductase"/>
    <property type="match status" value="1"/>
</dbReference>
<dbReference type="InterPro" id="IPR036291">
    <property type="entry name" value="NAD(P)-bd_dom_sf"/>
</dbReference>
<organism evidence="4 5">
    <name type="scientific">Aphanomyces stellatus</name>
    <dbReference type="NCBI Taxonomy" id="120398"/>
    <lineage>
        <taxon>Eukaryota</taxon>
        <taxon>Sar</taxon>
        <taxon>Stramenopiles</taxon>
        <taxon>Oomycota</taxon>
        <taxon>Saprolegniomycetes</taxon>
        <taxon>Saprolegniales</taxon>
        <taxon>Verrucalvaceae</taxon>
        <taxon>Aphanomyces</taxon>
    </lineage>
</organism>
<dbReference type="InterPro" id="IPR001509">
    <property type="entry name" value="Epimerase_deHydtase"/>
</dbReference>
<dbReference type="GO" id="GO:0016616">
    <property type="term" value="F:oxidoreductase activity, acting on the CH-OH group of donors, NAD or NADP as acceptor"/>
    <property type="evidence" value="ECO:0007669"/>
    <property type="project" value="TreeGrafter"/>
</dbReference>
<reference evidence="3" key="2">
    <citation type="submission" date="2019-06" db="EMBL/GenBank/DDBJ databases">
        <title>Genomics analysis of Aphanomyces spp. identifies a new class of oomycete effector associated with host adaptation.</title>
        <authorList>
            <person name="Gaulin E."/>
        </authorList>
    </citation>
    <scope>NUCLEOTIDE SEQUENCE</scope>
    <source>
        <strain evidence="3">CBS 578.67</strain>
    </source>
</reference>
<dbReference type="CDD" id="cd08958">
    <property type="entry name" value="FR_SDR_e"/>
    <property type="match status" value="1"/>
</dbReference>
<evidence type="ECO:0000259" key="2">
    <source>
        <dbReference type="Pfam" id="PF01370"/>
    </source>
</evidence>
<evidence type="ECO:0000313" key="4">
    <source>
        <dbReference type="EMBL" id="VFT89738.1"/>
    </source>
</evidence>